<dbReference type="Pfam" id="PF00646">
    <property type="entry name" value="F-box"/>
    <property type="match status" value="1"/>
</dbReference>
<evidence type="ECO:0000313" key="2">
    <source>
        <dbReference type="EMBL" id="KAK7445147.1"/>
    </source>
</evidence>
<keyword evidence="4" id="KW-1185">Reference proteome</keyword>
<dbReference type="EMBL" id="JBANRG010000048">
    <property type="protein sequence ID" value="KAK7445147.1"/>
    <property type="molecule type" value="Genomic_DNA"/>
</dbReference>
<feature type="domain" description="F-box" evidence="1">
    <location>
        <begin position="21"/>
        <end position="52"/>
    </location>
</feature>
<dbReference type="InterPro" id="IPR036047">
    <property type="entry name" value="F-box-like_dom_sf"/>
</dbReference>
<organism evidence="2 4">
    <name type="scientific">Marasmiellus scandens</name>
    <dbReference type="NCBI Taxonomy" id="2682957"/>
    <lineage>
        <taxon>Eukaryota</taxon>
        <taxon>Fungi</taxon>
        <taxon>Dikarya</taxon>
        <taxon>Basidiomycota</taxon>
        <taxon>Agaricomycotina</taxon>
        <taxon>Agaricomycetes</taxon>
        <taxon>Agaricomycetidae</taxon>
        <taxon>Agaricales</taxon>
        <taxon>Marasmiineae</taxon>
        <taxon>Omphalotaceae</taxon>
        <taxon>Marasmiellus</taxon>
    </lineage>
</organism>
<dbReference type="InterPro" id="IPR001810">
    <property type="entry name" value="F-box_dom"/>
</dbReference>
<protein>
    <recommendedName>
        <fullName evidence="1">F-box domain-containing protein</fullName>
    </recommendedName>
</protein>
<accession>A0ABR1IZ21</accession>
<comment type="caution">
    <text evidence="2">The sequence shown here is derived from an EMBL/GenBank/DDBJ whole genome shotgun (WGS) entry which is preliminary data.</text>
</comment>
<evidence type="ECO:0000313" key="4">
    <source>
        <dbReference type="Proteomes" id="UP001498398"/>
    </source>
</evidence>
<reference evidence="2 4" key="1">
    <citation type="submission" date="2024-01" db="EMBL/GenBank/DDBJ databases">
        <title>A draft genome for the cacao thread blight pathogen Marasmiellus scandens.</title>
        <authorList>
            <person name="Baruah I.K."/>
            <person name="Leung J."/>
            <person name="Bukari Y."/>
            <person name="Amoako-Attah I."/>
            <person name="Meinhardt L.W."/>
            <person name="Bailey B.A."/>
            <person name="Cohen S.P."/>
        </authorList>
    </citation>
    <scope>NUCLEOTIDE SEQUENCE [LARGE SCALE GENOMIC DNA]</scope>
    <source>
        <strain evidence="2 4">GH-19</strain>
    </source>
</reference>
<proteinExistence type="predicted"/>
<dbReference type="Proteomes" id="UP001498398">
    <property type="component" value="Unassembled WGS sequence"/>
</dbReference>
<evidence type="ECO:0000313" key="3">
    <source>
        <dbReference type="EMBL" id="KAK7459598.1"/>
    </source>
</evidence>
<evidence type="ECO:0000259" key="1">
    <source>
        <dbReference type="Pfam" id="PF00646"/>
    </source>
</evidence>
<dbReference type="SUPFAM" id="SSF81383">
    <property type="entry name" value="F-box domain"/>
    <property type="match status" value="1"/>
</dbReference>
<dbReference type="InterPro" id="IPR032675">
    <property type="entry name" value="LRR_dom_sf"/>
</dbReference>
<name>A0ABR1IZ21_9AGAR</name>
<sequence length="383" mass="43653">MDESLDIDQDDQSSGLTGIRKLPDELLLEIMRCSPPWGHAILLRVSRKFYELGIMDLYRTVRISTADAIVKFARTIRDDKNQRLALNVNCFDLMLKSSIFARPEAKDDVYQALASSLTNILLSITNITRLQIYAEGDSTSMLHNLSYDTHNFSKLKTLILTFHPLDGYANTFFRLLQRHPHLEALDISFHSGEYRRVPPHTFSDSLDLPYLRICRGPLKVLKHVLPAAPLLSAVSIDLSELSGFPLGMVENHLQPISQFTALREQTDSRRPLKFRLTLQAFDIVVTDATFRLLPVDIIYLSVQCNYANNVDRKLKELLDKGSLRRFTSLKHFALTPSSSKDLQDSDKNTLCLLAKRLQENCPSIDRITLGRSVYHTRRAAQPR</sequence>
<dbReference type="EMBL" id="JBANRG010000016">
    <property type="protein sequence ID" value="KAK7459598.1"/>
    <property type="molecule type" value="Genomic_DNA"/>
</dbReference>
<gene>
    <name evidence="3" type="ORF">VKT23_009578</name>
    <name evidence="2" type="ORF">VKT23_015015</name>
</gene>
<dbReference type="Gene3D" id="3.80.10.10">
    <property type="entry name" value="Ribonuclease Inhibitor"/>
    <property type="match status" value="1"/>
</dbReference>